<dbReference type="EMBL" id="JACXIY010000011">
    <property type="protein sequence ID" value="MBD2868756.1"/>
    <property type="molecule type" value="Genomic_DNA"/>
</dbReference>
<name>A0A927H4T5_9BACL</name>
<keyword evidence="5" id="KW-1185">Reference proteome</keyword>
<dbReference type="Proteomes" id="UP000632125">
    <property type="component" value="Unassembled WGS sequence"/>
</dbReference>
<dbReference type="SUPFAM" id="SSF51445">
    <property type="entry name" value="(Trans)glycosidases"/>
    <property type="match status" value="1"/>
</dbReference>
<proteinExistence type="predicted"/>
<dbReference type="Pfam" id="PF18310">
    <property type="entry name" value="DUF5605"/>
    <property type="match status" value="1"/>
</dbReference>
<evidence type="ECO:0000313" key="5">
    <source>
        <dbReference type="Proteomes" id="UP000632125"/>
    </source>
</evidence>
<feature type="domain" description="Apiosidase-like catalytic" evidence="1">
    <location>
        <begin position="103"/>
        <end position="362"/>
    </location>
</feature>
<evidence type="ECO:0000313" key="4">
    <source>
        <dbReference type="EMBL" id="MBD2868756.1"/>
    </source>
</evidence>
<dbReference type="InterPro" id="IPR013783">
    <property type="entry name" value="Ig-like_fold"/>
</dbReference>
<dbReference type="InterPro" id="IPR041239">
    <property type="entry name" value="DUF5605"/>
</dbReference>
<dbReference type="Gene3D" id="2.60.40.10">
    <property type="entry name" value="Immunoglobulins"/>
    <property type="match status" value="1"/>
</dbReference>
<dbReference type="PANTHER" id="PTHR37836:SF2">
    <property type="entry name" value="DUF4038 DOMAIN-CONTAINING PROTEIN"/>
    <property type="match status" value="1"/>
</dbReference>
<organism evidence="4 5">
    <name type="scientific">Paenibacillus arenilitoris</name>
    <dbReference type="NCBI Taxonomy" id="2772299"/>
    <lineage>
        <taxon>Bacteria</taxon>
        <taxon>Bacillati</taxon>
        <taxon>Bacillota</taxon>
        <taxon>Bacilli</taxon>
        <taxon>Bacillales</taxon>
        <taxon>Paenibacillaceae</taxon>
        <taxon>Paenibacillus</taxon>
    </lineage>
</organism>
<comment type="caution">
    <text evidence="4">The sequence shown here is derived from an EMBL/GenBank/DDBJ whole genome shotgun (WGS) entry which is preliminary data.</text>
</comment>
<dbReference type="PANTHER" id="PTHR37836">
    <property type="entry name" value="LMO1036 PROTEIN"/>
    <property type="match status" value="1"/>
</dbReference>
<dbReference type="RefSeq" id="WP_190860299.1">
    <property type="nucleotide sequence ID" value="NZ_JACXIY010000011.1"/>
</dbReference>
<dbReference type="InterPro" id="IPR025277">
    <property type="entry name" value="Apiosidase-like_cat_dom"/>
</dbReference>
<sequence>MTVREAAVERWGQFELSLAGPQEGNPYAEQELKGYFSKDGHEVSVRGFYDGGGVYRIRFMPEQEGRWTYRTESSAAQLNGHTGSFECIPAQAGNRGPVRVKDKYQFAYADGSSYAPFGTTCYAWIHLDEAMQKQTLATLAEAPFNKLRMCVFPKHYAFNSTDPDCYPFVKKQGGGFDLERFDPRFFAKLEQRISDLQQLGIEADLILFHPYDKGRWGFDAMESSSDDYYLRYVIARLASFRNVWWALANEYDFMEEKHMTDWDRLLQLTQEEDPYAHLRSIHNGTKMYDHASVVFYDHKQPWITHLSVQHWDVTMPPIWHREFRKPIVVDECCYEGNLPQRWGNVTGEEMVRRFWDIIARGSYCTHGETFADENDTIWWAKGGKLHGDSPERIRFLRTILETAPENYKPIPEIYDVPTIGIEGEYYLQYFGIHRPAYRIIELPEGSSFKAEIIDTWEMTITEVEGLLNGTSRLELPDKIYQAVRLTRVS</sequence>
<dbReference type="Pfam" id="PF13204">
    <property type="entry name" value="Apiosidase"/>
    <property type="match status" value="1"/>
</dbReference>
<evidence type="ECO:0000259" key="1">
    <source>
        <dbReference type="Pfam" id="PF13204"/>
    </source>
</evidence>
<accession>A0A927H4T5</accession>
<dbReference type="Pfam" id="PF16586">
    <property type="entry name" value="DUF5060"/>
    <property type="match status" value="1"/>
</dbReference>
<protein>
    <submittedName>
        <fullName evidence="4">DUF5605 domain-containing protein</fullName>
    </submittedName>
</protein>
<evidence type="ECO:0000259" key="3">
    <source>
        <dbReference type="Pfam" id="PF18310"/>
    </source>
</evidence>
<gene>
    <name evidence="4" type="ORF">IDH41_09210</name>
</gene>
<reference evidence="4" key="1">
    <citation type="submission" date="2020-09" db="EMBL/GenBank/DDBJ databases">
        <title>A novel bacterium of genus Paenibacillus, isolated from South China Sea.</title>
        <authorList>
            <person name="Huang H."/>
            <person name="Mo K."/>
            <person name="Hu Y."/>
        </authorList>
    </citation>
    <scope>NUCLEOTIDE SEQUENCE</scope>
    <source>
        <strain evidence="4">IB182493</strain>
    </source>
</reference>
<evidence type="ECO:0000259" key="2">
    <source>
        <dbReference type="Pfam" id="PF16586"/>
    </source>
</evidence>
<feature type="domain" description="DUF5605" evidence="3">
    <location>
        <begin position="415"/>
        <end position="486"/>
    </location>
</feature>
<dbReference type="InterPro" id="IPR032260">
    <property type="entry name" value="DUF5060"/>
</dbReference>
<feature type="domain" description="DUF5060" evidence="2">
    <location>
        <begin position="8"/>
        <end position="73"/>
    </location>
</feature>
<dbReference type="Gene3D" id="3.20.20.80">
    <property type="entry name" value="Glycosidases"/>
    <property type="match status" value="1"/>
</dbReference>
<dbReference type="InterPro" id="IPR017853">
    <property type="entry name" value="GH"/>
</dbReference>
<dbReference type="AlphaFoldDB" id="A0A927H4T5"/>
<dbReference type="Gene3D" id="2.60.40.3950">
    <property type="match status" value="1"/>
</dbReference>